<dbReference type="EMBL" id="BKCJ010010513">
    <property type="protein sequence ID" value="GEU91916.1"/>
    <property type="molecule type" value="Genomic_DNA"/>
</dbReference>
<feature type="region of interest" description="Disordered" evidence="2">
    <location>
        <begin position="436"/>
        <end position="463"/>
    </location>
</feature>
<evidence type="ECO:0000256" key="1">
    <source>
        <dbReference type="SAM" id="Coils"/>
    </source>
</evidence>
<evidence type="ECO:0000259" key="3">
    <source>
        <dbReference type="Pfam" id="PF13976"/>
    </source>
</evidence>
<feature type="coiled-coil region" evidence="1">
    <location>
        <begin position="75"/>
        <end position="106"/>
    </location>
</feature>
<name>A0A6L2P0R4_TANCI</name>
<dbReference type="Pfam" id="PF13976">
    <property type="entry name" value="gag_pre-integrs"/>
    <property type="match status" value="1"/>
</dbReference>
<evidence type="ECO:0000313" key="4">
    <source>
        <dbReference type="EMBL" id="GEU91916.1"/>
    </source>
</evidence>
<feature type="domain" description="GAG-pre-integrase" evidence="3">
    <location>
        <begin position="270"/>
        <end position="335"/>
    </location>
</feature>
<sequence length="526" mass="59840">MKKEMFAHQETISILSQEKEAQIKFYKTHEDKEIDEVISLENKVKVLDNIVYKTGQTVQIMNMLNQEMVADLRYFNSLELEVDSLKSQMETQKTQFLNEIDRFSREYYYADHMNVILGVIPSTSNSRPQLKSTQMKDRVMLNNSQGKKQELEDHHRNVNFSKNKTFVTACNDSLNTKTSNDNFVCVTCGKCVLNDNHDRCVLHYLYGVNSRTKMPIAMPISTREPKRTLVDIILFIVDSVMREVGFRKSTCYIRDLKGNDILTGSRGTDLYSITLQDTSSPDPIYLMGKATSSQAWLWHRHLSHLNFDTINLLSMNDIVIGLPKLKFVKDHLCSSWYSTQSRAYRVFIKRTRVIVETIHVNFDELPQMASNHISSDPVPQCQRTALEHDSLSLGHQCQENVPHAAGTVTMSNELDLLYSPMLDELLNGSTQVVSKSSAVTTSDAPNQCQKQHATPLNTQTTPKPTCQVLTLAPTATSTENINQAETLESDGEMCMFALTVSRTEPKNIKEAMDDSAWIKSMQEELH</sequence>
<proteinExistence type="predicted"/>
<evidence type="ECO:0000256" key="2">
    <source>
        <dbReference type="SAM" id="MobiDB-lite"/>
    </source>
</evidence>
<accession>A0A6L2P0R4</accession>
<protein>
    <submittedName>
        <fullName evidence="4">Integrase, catalytic region, zinc finger, CCHC-type, peptidase aspartic, catalytic</fullName>
    </submittedName>
</protein>
<keyword evidence="1" id="KW-0175">Coiled coil</keyword>
<dbReference type="InterPro" id="IPR025724">
    <property type="entry name" value="GAG-pre-integrase_dom"/>
</dbReference>
<dbReference type="AlphaFoldDB" id="A0A6L2P0R4"/>
<organism evidence="4">
    <name type="scientific">Tanacetum cinerariifolium</name>
    <name type="common">Dalmatian daisy</name>
    <name type="synonym">Chrysanthemum cinerariifolium</name>
    <dbReference type="NCBI Taxonomy" id="118510"/>
    <lineage>
        <taxon>Eukaryota</taxon>
        <taxon>Viridiplantae</taxon>
        <taxon>Streptophyta</taxon>
        <taxon>Embryophyta</taxon>
        <taxon>Tracheophyta</taxon>
        <taxon>Spermatophyta</taxon>
        <taxon>Magnoliopsida</taxon>
        <taxon>eudicotyledons</taxon>
        <taxon>Gunneridae</taxon>
        <taxon>Pentapetalae</taxon>
        <taxon>asterids</taxon>
        <taxon>campanulids</taxon>
        <taxon>Asterales</taxon>
        <taxon>Asteraceae</taxon>
        <taxon>Asteroideae</taxon>
        <taxon>Anthemideae</taxon>
        <taxon>Anthemidinae</taxon>
        <taxon>Tanacetum</taxon>
    </lineage>
</organism>
<reference evidence="4" key="1">
    <citation type="journal article" date="2019" name="Sci. Rep.">
        <title>Draft genome of Tanacetum cinerariifolium, the natural source of mosquito coil.</title>
        <authorList>
            <person name="Yamashiro T."/>
            <person name="Shiraishi A."/>
            <person name="Satake H."/>
            <person name="Nakayama K."/>
        </authorList>
    </citation>
    <scope>NUCLEOTIDE SEQUENCE</scope>
</reference>
<comment type="caution">
    <text evidence="4">The sequence shown here is derived from an EMBL/GenBank/DDBJ whole genome shotgun (WGS) entry which is preliminary data.</text>
</comment>
<gene>
    <name evidence="4" type="ORF">Tci_063894</name>
</gene>